<accession>C3X743</accession>
<dbReference type="Gene3D" id="3.30.1600.10">
    <property type="entry name" value="SIR2/SIRT2 'Small Domain"/>
    <property type="match status" value="1"/>
</dbReference>
<comment type="caution">
    <text evidence="4">Lacks conserved residue(s) required for the propagation of feature annotation.</text>
</comment>
<comment type="caution">
    <text evidence="6">The sequence shown here is derived from an EMBL/GenBank/DDBJ whole genome shotgun (WGS) entry which is preliminary data.</text>
</comment>
<keyword evidence="2" id="KW-0808">Transferase</keyword>
<sequence length="275" mass="30530">MQTEEKIRKAAELIRQADGLLIGAGAGMGVDSGLPDFRGNEGLWRAYPKLGKHRISFVEIANPNAFTDNARLAWGFYGHRLQRYRETQPHEGFAILRKIAEKPAHGAFVFTSNVDGQFQKAGFDETRIAECHGSIHHLQCTLPCSAAIWPGNGVNVEIDEENCQLLSGFPVCPECKGLSRPNILMFNDWGWISNRTELQMERLNKWYRKVSNLVVIEIGAGVHVPTVRRASESFNVPIIRINPDYPEVPKSSDIGLALGALDALRLIDARIGQSA</sequence>
<dbReference type="SUPFAM" id="SSF52467">
    <property type="entry name" value="DHS-like NAD/FAD-binding domain"/>
    <property type="match status" value="1"/>
</dbReference>
<name>C3X743_9BURK</name>
<evidence type="ECO:0000256" key="1">
    <source>
        <dbReference type="ARBA" id="ARBA00012928"/>
    </source>
</evidence>
<dbReference type="AlphaFoldDB" id="C3X743"/>
<dbReference type="Pfam" id="PF02146">
    <property type="entry name" value="SIR2"/>
    <property type="match status" value="1"/>
</dbReference>
<reference evidence="6" key="1">
    <citation type="submission" date="2011-10" db="EMBL/GenBank/DDBJ databases">
        <title>The Genome Sequence of Oxalobacter formigenes HOxBLS.</title>
        <authorList>
            <consortium name="The Broad Institute Genome Sequencing Platform"/>
            <person name="Earl A."/>
            <person name="Ward D."/>
            <person name="Feldgarden M."/>
            <person name="Gevers D."/>
            <person name="Allison M.J."/>
            <person name="Humphrey S."/>
            <person name="Young S.K."/>
            <person name="Zeng Q."/>
            <person name="Gargeya S."/>
            <person name="Fitzgerald M."/>
            <person name="Haas B."/>
            <person name="Abouelleil A."/>
            <person name="Alvarado L."/>
            <person name="Arachchi H.M."/>
            <person name="Berlin A."/>
            <person name="Brown A."/>
            <person name="Chapman S.B."/>
            <person name="Chen Z."/>
            <person name="Dunbar C."/>
            <person name="Freedman E."/>
            <person name="Gearin G."/>
            <person name="Goldberg J."/>
            <person name="Griggs A."/>
            <person name="Gujja S."/>
            <person name="Heiman D."/>
            <person name="Howarth C."/>
            <person name="Larson L."/>
            <person name="Lui A."/>
            <person name="MacDonald P.J.P."/>
            <person name="Montmayeur A."/>
            <person name="Murphy C."/>
            <person name="Neiman D."/>
            <person name="Pearson M."/>
            <person name="Priest M."/>
            <person name="Roberts A."/>
            <person name="Saif S."/>
            <person name="Shea T."/>
            <person name="Shenoy N."/>
            <person name="Sisk P."/>
            <person name="Stolte C."/>
            <person name="Sykes S."/>
            <person name="Wortman J."/>
            <person name="Nusbaum C."/>
            <person name="Birren B."/>
        </authorList>
    </citation>
    <scope>NUCLEOTIDE SEQUENCE [LARGE SCALE GENOMIC DNA]</scope>
    <source>
        <strain evidence="6">HOxBLS</strain>
    </source>
</reference>
<gene>
    <name evidence="6" type="ORF">OFAG_02090</name>
</gene>
<evidence type="ECO:0000313" key="7">
    <source>
        <dbReference type="Proteomes" id="UP000003973"/>
    </source>
</evidence>
<dbReference type="InterPro" id="IPR050134">
    <property type="entry name" value="NAD-dep_sirtuin_deacylases"/>
</dbReference>
<dbReference type="PANTHER" id="PTHR11085:SF4">
    <property type="entry name" value="NAD-DEPENDENT PROTEIN DEACYLASE"/>
    <property type="match status" value="1"/>
</dbReference>
<dbReference type="InterPro" id="IPR026591">
    <property type="entry name" value="Sirtuin_cat_small_dom_sf"/>
</dbReference>
<evidence type="ECO:0000259" key="5">
    <source>
        <dbReference type="PROSITE" id="PS50305"/>
    </source>
</evidence>
<dbReference type="eggNOG" id="COG0846">
    <property type="taxonomic scope" value="Bacteria"/>
</dbReference>
<proteinExistence type="predicted"/>
<evidence type="ECO:0000313" key="6">
    <source>
        <dbReference type="EMBL" id="EEO28937.1"/>
    </source>
</evidence>
<dbReference type="HOGENOM" id="CLU_023643_2_0_4"/>
<dbReference type="Gene3D" id="3.40.50.1220">
    <property type="entry name" value="TPP-binding domain"/>
    <property type="match status" value="1"/>
</dbReference>
<dbReference type="PANTHER" id="PTHR11085">
    <property type="entry name" value="NAD-DEPENDENT PROTEIN DEACYLASE SIRTUIN-5, MITOCHONDRIAL-RELATED"/>
    <property type="match status" value="1"/>
</dbReference>
<dbReference type="PROSITE" id="PS50305">
    <property type="entry name" value="SIRTUIN"/>
    <property type="match status" value="1"/>
</dbReference>
<evidence type="ECO:0000256" key="4">
    <source>
        <dbReference type="PROSITE-ProRule" id="PRU00236"/>
    </source>
</evidence>
<evidence type="ECO:0000256" key="3">
    <source>
        <dbReference type="ARBA" id="ARBA00023027"/>
    </source>
</evidence>
<keyword evidence="7" id="KW-1185">Reference proteome</keyword>
<dbReference type="EMBL" id="ACDP02000005">
    <property type="protein sequence ID" value="EEO28937.1"/>
    <property type="molecule type" value="Genomic_DNA"/>
</dbReference>
<keyword evidence="3" id="KW-0520">NAD</keyword>
<evidence type="ECO:0000256" key="2">
    <source>
        <dbReference type="ARBA" id="ARBA00022679"/>
    </source>
</evidence>
<dbReference type="Proteomes" id="UP000003973">
    <property type="component" value="Unassembled WGS sequence"/>
</dbReference>
<dbReference type="GO" id="GO:0070403">
    <property type="term" value="F:NAD+ binding"/>
    <property type="evidence" value="ECO:0007669"/>
    <property type="project" value="InterPro"/>
</dbReference>
<dbReference type="InterPro" id="IPR026590">
    <property type="entry name" value="Ssirtuin_cat_dom"/>
</dbReference>
<organism evidence="6 7">
    <name type="scientific">Oxalobacter paraformigenes</name>
    <dbReference type="NCBI Taxonomy" id="556268"/>
    <lineage>
        <taxon>Bacteria</taxon>
        <taxon>Pseudomonadati</taxon>
        <taxon>Pseudomonadota</taxon>
        <taxon>Betaproteobacteria</taxon>
        <taxon>Burkholderiales</taxon>
        <taxon>Oxalobacteraceae</taxon>
        <taxon>Oxalobacter</taxon>
    </lineage>
</organism>
<dbReference type="RefSeq" id="WP_005878966.1">
    <property type="nucleotide sequence ID" value="NZ_CABMNL010000001.1"/>
</dbReference>
<protein>
    <recommendedName>
        <fullName evidence="1">protein acetyllysine N-acetyltransferase</fullName>
        <ecNumber evidence="1">2.3.1.286</ecNumber>
    </recommendedName>
</protein>
<feature type="domain" description="Deacetylase sirtuin-type" evidence="5">
    <location>
        <begin position="1"/>
        <end position="274"/>
    </location>
</feature>
<dbReference type="GO" id="GO:0017136">
    <property type="term" value="F:histone deacetylase activity, NAD-dependent"/>
    <property type="evidence" value="ECO:0007669"/>
    <property type="project" value="TreeGrafter"/>
</dbReference>
<dbReference type="EC" id="2.3.1.286" evidence="1"/>
<dbReference type="InterPro" id="IPR003000">
    <property type="entry name" value="Sirtuin"/>
</dbReference>
<dbReference type="InterPro" id="IPR029035">
    <property type="entry name" value="DHS-like_NAD/FAD-binding_dom"/>
</dbReference>